<keyword evidence="3" id="KW-1003">Cell membrane</keyword>
<sequence length="720" mass="76296">MFAALGKTVIKVRWLIVAMTVAIYAVGAAWGTGLFDDVSDGGFVNPDAPSVVATERITETFGSQDADVIVLYSSPDLTVEDPQFAVSASEQLDLIAALPEVSSVTSYFNTGAEAFVSTEGNATFATIGLSGGSENELAATFDSIKHHFAADGLDTALGGGAAIFHDINTQVQDDLITAELFSLPLLLLIMVLVFGALVAASMPLMIAGMAILGGFTVTRIIAQFTDVSIFAVNVITIIGLGMSIDYSLFVLKRFREELAAGRDKRTAVLNTVATAGRTVGVSGLIIILSMVGLLFVPLPFLHGIAYGVMAAVGVAMLGAMVVLPAVLYLLGHRVDKLAFPWTNKKRATDTGFWSRVGDVVMRRPVFVLVGVTALLALMASPVLSAAFGGVDERVLPAGTESRTVTETLASDFPGGHLNQMSVMLDGGTENILDQAVHEISLLRGVHSVQPVNGNGEATLLQVSYDLDPFSAQARDLASDLRELDLAGTEVIVAGGPAELTDTFEDILDNLPYMAAYVVGITMLLLFFAFGSIILPIKAVLMNFISLAAAIGVVVWIFQDGNLSTMLGFDASGYLEPSNIILMAVILFALSTDYEVFLLSRVREEWDNGADNRTAVLRAMQRTGGIITAAAAVLIVVVGAITFSGVVFMKMLGLGMALAIFLDATVVRMLLVPSTMRLLGRANWWVPGPLAKLYAKYGLKEGPDAPIPSQEGKPELVSSRR</sequence>
<evidence type="ECO:0000313" key="10">
    <source>
        <dbReference type="Proteomes" id="UP000662939"/>
    </source>
</evidence>
<feature type="transmembrane region" description="Helical" evidence="7">
    <location>
        <begin position="272"/>
        <end position="298"/>
    </location>
</feature>
<dbReference type="Gene3D" id="1.20.1640.10">
    <property type="entry name" value="Multidrug efflux transporter AcrB transmembrane domain"/>
    <property type="match status" value="2"/>
</dbReference>
<dbReference type="Proteomes" id="UP000662939">
    <property type="component" value="Chromosome"/>
</dbReference>
<keyword evidence="6 7" id="KW-0472">Membrane</keyword>
<feature type="transmembrane region" description="Helical" evidence="7">
    <location>
        <begin position="539"/>
        <end position="558"/>
    </location>
</feature>
<feature type="transmembrane region" description="Helical" evidence="7">
    <location>
        <begin position="622"/>
        <end position="645"/>
    </location>
</feature>
<feature type="transmembrane region" description="Helical" evidence="7">
    <location>
        <begin position="12"/>
        <end position="30"/>
    </location>
</feature>
<evidence type="ECO:0000259" key="8">
    <source>
        <dbReference type="Pfam" id="PF03176"/>
    </source>
</evidence>
<feature type="transmembrane region" description="Helical" evidence="7">
    <location>
        <begin position="578"/>
        <end position="601"/>
    </location>
</feature>
<feature type="domain" description="Membrane transport protein MMPL" evidence="8">
    <location>
        <begin position="395"/>
        <end position="684"/>
    </location>
</feature>
<proteinExistence type="inferred from homology"/>
<dbReference type="InterPro" id="IPR004869">
    <property type="entry name" value="MMPL_dom"/>
</dbReference>
<evidence type="ECO:0000256" key="5">
    <source>
        <dbReference type="ARBA" id="ARBA00022989"/>
    </source>
</evidence>
<feature type="transmembrane region" description="Helical" evidence="7">
    <location>
        <begin position="304"/>
        <end position="330"/>
    </location>
</feature>
<dbReference type="SUPFAM" id="SSF82866">
    <property type="entry name" value="Multidrug efflux transporter AcrB transmembrane domain"/>
    <property type="match status" value="2"/>
</dbReference>
<feature type="transmembrane region" description="Helical" evidence="7">
    <location>
        <begin position="204"/>
        <end position="222"/>
    </location>
</feature>
<dbReference type="PANTHER" id="PTHR33406">
    <property type="entry name" value="MEMBRANE PROTEIN MJ1562-RELATED"/>
    <property type="match status" value="1"/>
</dbReference>
<evidence type="ECO:0000256" key="1">
    <source>
        <dbReference type="ARBA" id="ARBA00004651"/>
    </source>
</evidence>
<keyword evidence="5 7" id="KW-1133">Transmembrane helix</keyword>
<evidence type="ECO:0000256" key="6">
    <source>
        <dbReference type="ARBA" id="ARBA00023136"/>
    </source>
</evidence>
<evidence type="ECO:0000256" key="7">
    <source>
        <dbReference type="SAM" id="Phobius"/>
    </source>
</evidence>
<dbReference type="EMBL" id="CP070496">
    <property type="protein sequence ID" value="QSB06962.1"/>
    <property type="molecule type" value="Genomic_DNA"/>
</dbReference>
<feature type="transmembrane region" description="Helical" evidence="7">
    <location>
        <begin position="651"/>
        <end position="670"/>
    </location>
</feature>
<feature type="transmembrane region" description="Helical" evidence="7">
    <location>
        <begin position="180"/>
        <end position="199"/>
    </location>
</feature>
<keyword evidence="4 7" id="KW-0812">Transmembrane</keyword>
<keyword evidence="10" id="KW-1185">Reference proteome</keyword>
<evidence type="ECO:0000256" key="3">
    <source>
        <dbReference type="ARBA" id="ARBA00022475"/>
    </source>
</evidence>
<dbReference type="AlphaFoldDB" id="A0A895XTJ0"/>
<evidence type="ECO:0000256" key="4">
    <source>
        <dbReference type="ARBA" id="ARBA00022692"/>
    </source>
</evidence>
<dbReference type="InterPro" id="IPR050545">
    <property type="entry name" value="Mycobact_MmpL"/>
</dbReference>
<evidence type="ECO:0000313" key="9">
    <source>
        <dbReference type="EMBL" id="QSB06962.1"/>
    </source>
</evidence>
<accession>A0A895XTJ0</accession>
<reference evidence="9" key="1">
    <citation type="submission" date="2021-02" db="EMBL/GenBank/DDBJ databases">
        <title>Natronoglycomyces albus gen. nov., sp. nov, a haloalkaliphilic actinobacterium from a soda solonchak soil.</title>
        <authorList>
            <person name="Sorokin D.Y."/>
            <person name="Khijniak T.V."/>
            <person name="Zakharycheva A.P."/>
            <person name="Boueva O.V."/>
            <person name="Ariskina E.V."/>
            <person name="Hahnke R.L."/>
            <person name="Bunk B."/>
            <person name="Sproer C."/>
            <person name="Schumann P."/>
            <person name="Evtushenko L.I."/>
            <person name="Kublanov I.V."/>
        </authorList>
    </citation>
    <scope>NUCLEOTIDE SEQUENCE</scope>
    <source>
        <strain evidence="9">DSM 106290</strain>
    </source>
</reference>
<comment type="subcellular location">
    <subcellularLocation>
        <location evidence="1">Cell membrane</location>
        <topology evidence="1">Multi-pass membrane protein</topology>
    </subcellularLocation>
</comment>
<feature type="transmembrane region" description="Helical" evidence="7">
    <location>
        <begin position="228"/>
        <end position="251"/>
    </location>
</feature>
<dbReference type="GO" id="GO:0005886">
    <property type="term" value="C:plasma membrane"/>
    <property type="evidence" value="ECO:0007669"/>
    <property type="project" value="UniProtKB-SubCell"/>
</dbReference>
<protein>
    <submittedName>
        <fullName evidence="9">MMPL family transporter</fullName>
    </submittedName>
</protein>
<gene>
    <name evidence="9" type="ORF">JQS30_04800</name>
</gene>
<name>A0A895XTJ0_9ACTN</name>
<evidence type="ECO:0000256" key="2">
    <source>
        <dbReference type="ARBA" id="ARBA00010157"/>
    </source>
</evidence>
<dbReference type="PANTHER" id="PTHR33406:SF11">
    <property type="entry name" value="MEMBRANE PROTEIN SCO6666-RELATED"/>
    <property type="match status" value="1"/>
</dbReference>
<dbReference type="KEGG" id="nav:JQS30_04800"/>
<organism evidence="9 10">
    <name type="scientific">Natronoglycomyces albus</name>
    <dbReference type="NCBI Taxonomy" id="2811108"/>
    <lineage>
        <taxon>Bacteria</taxon>
        <taxon>Bacillati</taxon>
        <taxon>Actinomycetota</taxon>
        <taxon>Actinomycetes</taxon>
        <taxon>Glycomycetales</taxon>
        <taxon>Glycomycetaceae</taxon>
        <taxon>Natronoglycomyces</taxon>
    </lineage>
</organism>
<feature type="transmembrane region" description="Helical" evidence="7">
    <location>
        <begin position="513"/>
        <end position="534"/>
    </location>
</feature>
<feature type="domain" description="Membrane transport protein MMPL" evidence="8">
    <location>
        <begin position="45"/>
        <end position="365"/>
    </location>
</feature>
<comment type="similarity">
    <text evidence="2">Belongs to the resistance-nodulation-cell division (RND) (TC 2.A.6) family. MmpL subfamily.</text>
</comment>
<dbReference type="Pfam" id="PF03176">
    <property type="entry name" value="MMPL"/>
    <property type="match status" value="2"/>
</dbReference>
<feature type="transmembrane region" description="Helical" evidence="7">
    <location>
        <begin position="365"/>
        <end position="387"/>
    </location>
</feature>